<comment type="caution">
    <text evidence="8">The sequence shown here is derived from an EMBL/GenBank/DDBJ whole genome shotgun (WGS) entry which is preliminary data.</text>
</comment>
<dbReference type="PANTHER" id="PTHR30532:SF28">
    <property type="entry name" value="PETROBACTIN-BINDING PROTEIN YCLQ"/>
    <property type="match status" value="1"/>
</dbReference>
<protein>
    <submittedName>
        <fullName evidence="8">ABC transporter substrate-binding protein</fullName>
    </submittedName>
</protein>
<dbReference type="InterPro" id="IPR051313">
    <property type="entry name" value="Bact_iron-sidero_bind"/>
</dbReference>
<dbReference type="PROSITE" id="PS50983">
    <property type="entry name" value="FE_B12_PBP"/>
    <property type="match status" value="1"/>
</dbReference>
<feature type="domain" description="Fe/B12 periplasmic-binding" evidence="7">
    <location>
        <begin position="45"/>
        <end position="307"/>
    </location>
</feature>
<comment type="similarity">
    <text evidence="2">Belongs to the bacterial solute-binding protein 8 family.</text>
</comment>
<feature type="chain" id="PRO_5046225811" evidence="6">
    <location>
        <begin position="25"/>
        <end position="307"/>
    </location>
</feature>
<name>A0ABR7QV19_9GAMM</name>
<keyword evidence="3" id="KW-0813">Transport</keyword>
<comment type="subcellular location">
    <subcellularLocation>
        <location evidence="1">Cell envelope</location>
    </subcellularLocation>
</comment>
<evidence type="ECO:0000256" key="2">
    <source>
        <dbReference type="ARBA" id="ARBA00008814"/>
    </source>
</evidence>
<dbReference type="InterPro" id="IPR002491">
    <property type="entry name" value="ABC_transptr_periplasmic_BD"/>
</dbReference>
<accession>A0ABR7QV19</accession>
<evidence type="ECO:0000256" key="3">
    <source>
        <dbReference type="ARBA" id="ARBA00022448"/>
    </source>
</evidence>
<feature type="signal peptide" evidence="6">
    <location>
        <begin position="1"/>
        <end position="24"/>
    </location>
</feature>
<dbReference type="EMBL" id="JABURY010000004">
    <property type="protein sequence ID" value="MBC9129856.1"/>
    <property type="molecule type" value="Genomic_DNA"/>
</dbReference>
<keyword evidence="5 6" id="KW-0732">Signal</keyword>
<evidence type="ECO:0000256" key="4">
    <source>
        <dbReference type="ARBA" id="ARBA00022496"/>
    </source>
</evidence>
<evidence type="ECO:0000313" key="8">
    <source>
        <dbReference type="EMBL" id="MBC9129856.1"/>
    </source>
</evidence>
<organism evidence="8 9">
    <name type="scientific">Frischella japonica</name>
    <dbReference type="NCBI Taxonomy" id="2741544"/>
    <lineage>
        <taxon>Bacteria</taxon>
        <taxon>Pseudomonadati</taxon>
        <taxon>Pseudomonadota</taxon>
        <taxon>Gammaproteobacteria</taxon>
        <taxon>Orbales</taxon>
        <taxon>Orbaceae</taxon>
        <taxon>Frischella</taxon>
    </lineage>
</organism>
<evidence type="ECO:0000313" key="9">
    <source>
        <dbReference type="Proteomes" id="UP000651208"/>
    </source>
</evidence>
<keyword evidence="9" id="KW-1185">Reference proteome</keyword>
<sequence>MNKKKKLILSTIAAVILGLTGCQSSNTITVKTNEQTVVVPKTPHKIVVMNYGALDTLDALGKGALVVGTSQSVIPDYLKQYKNIKVTDTGSMKDSNIEIIKQSKPDLIIIDGRQANKYQELSKIAPVLNLSVDSKNYWQSTEDHIRLLGQITNTNDLANDIIQSLNKKIQNAQSITQVSNKKAIVVIHNEGKVFLINNSSSATLIHDVLKVKRAVPLTAINVNTKERPKPTFIDNQYIAENKPDIIYVVDRSKAIGKQAMVNDYFDQKVLTKAKTKVVNLTSDIWYLSGGGAESLDRQIDEVINAIK</sequence>
<evidence type="ECO:0000259" key="7">
    <source>
        <dbReference type="PROSITE" id="PS50983"/>
    </source>
</evidence>
<dbReference type="RefSeq" id="WP_187754315.1">
    <property type="nucleotide sequence ID" value="NZ_JABURY010000004.1"/>
</dbReference>
<dbReference type="Pfam" id="PF01497">
    <property type="entry name" value="Peripla_BP_2"/>
    <property type="match status" value="1"/>
</dbReference>
<proteinExistence type="inferred from homology"/>
<dbReference type="SUPFAM" id="SSF53807">
    <property type="entry name" value="Helical backbone' metal receptor"/>
    <property type="match status" value="1"/>
</dbReference>
<dbReference type="PROSITE" id="PS51257">
    <property type="entry name" value="PROKAR_LIPOPROTEIN"/>
    <property type="match status" value="1"/>
</dbReference>
<reference evidence="8 9" key="1">
    <citation type="submission" date="2020-06" db="EMBL/GenBank/DDBJ databases">
        <title>Frischella cerana isolated from Apis cerana gut homogenate.</title>
        <authorList>
            <person name="Wolter L.A."/>
            <person name="Suenami S."/>
            <person name="Miyazaki R."/>
        </authorList>
    </citation>
    <scope>NUCLEOTIDE SEQUENCE [LARGE SCALE GENOMIC DNA]</scope>
    <source>
        <strain evidence="8 9">Ac13</strain>
    </source>
</reference>
<evidence type="ECO:0000256" key="6">
    <source>
        <dbReference type="SAM" id="SignalP"/>
    </source>
</evidence>
<dbReference type="PANTHER" id="PTHR30532">
    <property type="entry name" value="IRON III DICITRATE-BINDING PERIPLASMIC PROTEIN"/>
    <property type="match status" value="1"/>
</dbReference>
<evidence type="ECO:0000256" key="1">
    <source>
        <dbReference type="ARBA" id="ARBA00004196"/>
    </source>
</evidence>
<gene>
    <name evidence="8" type="ORF">FcAc13_00845</name>
</gene>
<keyword evidence="4" id="KW-0410">Iron transport</keyword>
<dbReference type="Gene3D" id="3.40.50.1980">
    <property type="entry name" value="Nitrogenase molybdenum iron protein domain"/>
    <property type="match status" value="2"/>
</dbReference>
<dbReference type="Proteomes" id="UP000651208">
    <property type="component" value="Unassembled WGS sequence"/>
</dbReference>
<keyword evidence="4" id="KW-0408">Iron</keyword>
<evidence type="ECO:0000256" key="5">
    <source>
        <dbReference type="ARBA" id="ARBA00022729"/>
    </source>
</evidence>
<keyword evidence="4" id="KW-0406">Ion transport</keyword>